<sequence length="76" mass="8756">MIEKEIVPVLPPDSLIVYCYENEKPDTYGETVGSVKKLKSIIKNSCNKNMKDIELWKSEVKKLYPTANDLEIKKQP</sequence>
<evidence type="ECO:0000313" key="2">
    <source>
        <dbReference type="Proteomes" id="UP000316733"/>
    </source>
</evidence>
<keyword evidence="2" id="KW-1185">Reference proteome</keyword>
<protein>
    <submittedName>
        <fullName evidence="1">Structural protein</fullName>
    </submittedName>
</protein>
<dbReference type="EMBL" id="MK797984">
    <property type="protein sequence ID" value="QCG76052.1"/>
    <property type="molecule type" value="Genomic_DNA"/>
</dbReference>
<proteinExistence type="predicted"/>
<reference evidence="2" key="1">
    <citation type="journal article" date="2020" name="bioRxiv">
        <title>Integrative omics analysis of Pseudomonas aeruginosa virus PA5oct highlights the molecular complexity of jumbo phages.</title>
        <authorList>
            <person name="Lood C."/>
            <person name="Danis-Wlodarczyk K."/>
            <person name="Blasdel B.G."/>
            <person name="Jang H.B."/>
            <person name="Vandenheuvel D."/>
            <person name="Briers Y."/>
            <person name="Noben J.-P."/>
            <person name="van Noort V."/>
            <person name="Drulis-Kawa Z."/>
            <person name="Lavigne R."/>
        </authorList>
    </citation>
    <scope>NUCLEOTIDE SEQUENCE [LARGE SCALE GENOMIC DNA]</scope>
</reference>
<evidence type="ECO:0000313" key="1">
    <source>
        <dbReference type="EMBL" id="QCG76052.1"/>
    </source>
</evidence>
<name>A0A4Y5JVD5_9CAUD</name>
<dbReference type="Proteomes" id="UP000316733">
    <property type="component" value="Segment"/>
</dbReference>
<gene>
    <name evidence="1" type="ORF">EST35_0171</name>
</gene>
<organism evidence="1 2">
    <name type="scientific">Pseudomonas phage vB_PaeM_PA5oct</name>
    <dbReference type="NCBI Taxonomy" id="2163605"/>
    <lineage>
        <taxon>Viruses</taxon>
        <taxon>Duplodnaviria</taxon>
        <taxon>Heunggongvirae</taxon>
        <taxon>Uroviricota</taxon>
        <taxon>Caudoviricetes</taxon>
        <taxon>Arenbergviridae</taxon>
        <taxon>Wroclawvirus</taxon>
        <taxon>Wroclawvirus PA5oct</taxon>
    </lineage>
</organism>
<accession>A0A4Y5JVD5</accession>